<dbReference type="SUPFAM" id="SSF56349">
    <property type="entry name" value="DNA breaking-rejoining enzymes"/>
    <property type="match status" value="1"/>
</dbReference>
<organism evidence="8 9">
    <name type="scientific">Mycobacterium paragordonae</name>
    <dbReference type="NCBI Taxonomy" id="1389713"/>
    <lineage>
        <taxon>Bacteria</taxon>
        <taxon>Bacillati</taxon>
        <taxon>Actinomycetota</taxon>
        <taxon>Actinomycetes</taxon>
        <taxon>Mycobacteriales</taxon>
        <taxon>Mycobacteriaceae</taxon>
        <taxon>Mycobacterium</taxon>
    </lineage>
</organism>
<dbReference type="Pfam" id="PF00589">
    <property type="entry name" value="Phage_integrase"/>
    <property type="match status" value="1"/>
</dbReference>
<dbReference type="InterPro" id="IPR002104">
    <property type="entry name" value="Integrase_catalytic"/>
</dbReference>
<dbReference type="PANTHER" id="PTHR30629:SF2">
    <property type="entry name" value="PROPHAGE INTEGRASE INTS-RELATED"/>
    <property type="match status" value="1"/>
</dbReference>
<accession>A0ABQ1C4A0</accession>
<dbReference type="InterPro" id="IPR004107">
    <property type="entry name" value="Integrase_SAM-like_N"/>
</dbReference>
<dbReference type="CDD" id="cd00397">
    <property type="entry name" value="DNA_BRE_C"/>
    <property type="match status" value="1"/>
</dbReference>
<evidence type="ECO:0000256" key="4">
    <source>
        <dbReference type="ARBA" id="ARBA00023172"/>
    </source>
</evidence>
<dbReference type="Proteomes" id="UP000465240">
    <property type="component" value="Unassembled WGS sequence"/>
</dbReference>
<proteinExistence type="inferred from homology"/>
<evidence type="ECO:0000313" key="8">
    <source>
        <dbReference type="EMBL" id="GFG79132.1"/>
    </source>
</evidence>
<feature type="domain" description="Core-binding (CB)" evidence="7">
    <location>
        <begin position="10"/>
        <end position="88"/>
    </location>
</feature>
<evidence type="ECO:0000259" key="7">
    <source>
        <dbReference type="PROSITE" id="PS51900"/>
    </source>
</evidence>
<evidence type="ECO:0000256" key="3">
    <source>
        <dbReference type="ARBA" id="ARBA00023125"/>
    </source>
</evidence>
<dbReference type="Pfam" id="PF14659">
    <property type="entry name" value="Phage_int_SAM_3"/>
    <property type="match status" value="1"/>
</dbReference>
<dbReference type="EMBL" id="BLKX01000001">
    <property type="protein sequence ID" value="GFG79132.1"/>
    <property type="molecule type" value="Genomic_DNA"/>
</dbReference>
<keyword evidence="9" id="KW-1185">Reference proteome</keyword>
<keyword evidence="2" id="KW-0229">DNA integration</keyword>
<dbReference type="InterPro" id="IPR010998">
    <property type="entry name" value="Integrase_recombinase_N"/>
</dbReference>
<evidence type="ECO:0000256" key="2">
    <source>
        <dbReference type="ARBA" id="ARBA00022908"/>
    </source>
</evidence>
<dbReference type="Gene3D" id="1.10.443.10">
    <property type="entry name" value="Intergrase catalytic core"/>
    <property type="match status" value="1"/>
</dbReference>
<keyword evidence="4" id="KW-0233">DNA recombination</keyword>
<evidence type="ECO:0000256" key="1">
    <source>
        <dbReference type="ARBA" id="ARBA00008857"/>
    </source>
</evidence>
<reference evidence="8 9" key="1">
    <citation type="journal article" date="2019" name="Emerg. Microbes Infect.">
        <title>Comprehensive subspecies identification of 175 nontuberculous mycobacteria species based on 7547 genomic profiles.</title>
        <authorList>
            <person name="Matsumoto Y."/>
            <person name="Kinjo T."/>
            <person name="Motooka D."/>
            <person name="Nabeya D."/>
            <person name="Jung N."/>
            <person name="Uechi K."/>
            <person name="Horii T."/>
            <person name="Iida T."/>
            <person name="Fujita J."/>
            <person name="Nakamura S."/>
        </authorList>
    </citation>
    <scope>NUCLEOTIDE SEQUENCE [LARGE SCALE GENOMIC DNA]</scope>
    <source>
        <strain evidence="8 9">JCM 18565</strain>
    </source>
</reference>
<dbReference type="PROSITE" id="PS51898">
    <property type="entry name" value="TYR_RECOMBINASE"/>
    <property type="match status" value="1"/>
</dbReference>
<dbReference type="Gene3D" id="1.10.150.130">
    <property type="match status" value="1"/>
</dbReference>
<keyword evidence="3 5" id="KW-0238">DNA-binding</keyword>
<protein>
    <recommendedName>
        <fullName evidence="10">Site-specific integrase</fullName>
    </recommendedName>
</protein>
<evidence type="ECO:0000259" key="6">
    <source>
        <dbReference type="PROSITE" id="PS51898"/>
    </source>
</evidence>
<evidence type="ECO:0000256" key="5">
    <source>
        <dbReference type="PROSITE-ProRule" id="PRU01248"/>
    </source>
</evidence>
<dbReference type="PROSITE" id="PS51900">
    <property type="entry name" value="CB"/>
    <property type="match status" value="1"/>
</dbReference>
<sequence>MGPQHASEAVRFGEYAETWLAWRSISGRTREHYCRLLERHLLPTFASTDLRDISPTAVNAWYAEVATTTPSVRAQAYSLLRSIMEAAVTDQLIEANPCQISGVSTSRRIDSVRPVTRSEVEAISAAMPPAYRALVLMAAVLGMPVSELSELRRKDVDLINGVVQVRRAVALVNRVFRVTSPTSTEGIRDLALPPSLVPMIEAHLRQHVQPGRDSLLFPSVRDPDRHLSPSVVQQMFVRACAAAGRPDPRMTDLRRSGVKLTAVDKPV</sequence>
<dbReference type="InterPro" id="IPR011010">
    <property type="entry name" value="DNA_brk_join_enz"/>
</dbReference>
<evidence type="ECO:0000313" key="9">
    <source>
        <dbReference type="Proteomes" id="UP000465240"/>
    </source>
</evidence>
<gene>
    <name evidence="8" type="ORF">MPRG_24080</name>
</gene>
<feature type="domain" description="Tyr recombinase" evidence="6">
    <location>
        <begin position="110"/>
        <end position="267"/>
    </location>
</feature>
<dbReference type="PANTHER" id="PTHR30629">
    <property type="entry name" value="PROPHAGE INTEGRASE"/>
    <property type="match status" value="1"/>
</dbReference>
<dbReference type="InterPro" id="IPR013762">
    <property type="entry name" value="Integrase-like_cat_sf"/>
</dbReference>
<dbReference type="InterPro" id="IPR044068">
    <property type="entry name" value="CB"/>
</dbReference>
<dbReference type="RefSeq" id="WP_162951467.1">
    <property type="nucleotide sequence ID" value="NZ_BLKX01000001.1"/>
</dbReference>
<evidence type="ECO:0008006" key="10">
    <source>
        <dbReference type="Google" id="ProtNLM"/>
    </source>
</evidence>
<comment type="caution">
    <text evidence="8">The sequence shown here is derived from an EMBL/GenBank/DDBJ whole genome shotgun (WGS) entry which is preliminary data.</text>
</comment>
<dbReference type="InterPro" id="IPR050808">
    <property type="entry name" value="Phage_Integrase"/>
</dbReference>
<name>A0ABQ1C4A0_9MYCO</name>
<comment type="similarity">
    <text evidence="1">Belongs to the 'phage' integrase family.</text>
</comment>